<sequence>MKRYDNKKSLTFENQDEEGKYNNPGLKSSIRVFTANKKGGGRSQTINNLHCSEVAFWEGDVYALMIGLKQAVPKEPNTMIILESTANGTSGYFHDEYWKAKKGKSDYTAVFLPWYIHEEYEMEGEIEEMDDLEEALYHIHLSEYPHEQRIRKLVWRRDTIRNECNGDVKEFMQEYPTTDKEAFQKKEGRVYYAFDRDRHVIPHYEPSNDDNVFFGGYDFGAEHPCAYGLFAIDKYGTIYKFREFKRIGTTFEQQAKEFKEMEVNRDTGVRYNILRRYRGHDSGAKQAELELKRLGIKLTEGIVKRELGITTINGLFINNKYFISDECVNTIYELENHVYKNKYESETEDGILKLKGDEHKDADVVKELDDCVDGDRYGITTFMHKRPKEKKETVERIKEKIHKDTLHAKKKTKMNW</sequence>
<dbReference type="EMBL" id="MT144728">
    <property type="protein sequence ID" value="QJH98345.1"/>
    <property type="molecule type" value="Genomic_DNA"/>
</dbReference>
<accession>A0A6H1ZR48</accession>
<dbReference type="EMBL" id="MT141541">
    <property type="protein sequence ID" value="QJA65574.1"/>
    <property type="molecule type" value="Genomic_DNA"/>
</dbReference>
<evidence type="ECO:0000313" key="4">
    <source>
        <dbReference type="EMBL" id="QJH98345.1"/>
    </source>
</evidence>
<gene>
    <name evidence="3" type="ORF">MM415A00288_0016</name>
    <name evidence="2" type="ORF">MM415B00385_0012</name>
    <name evidence="1" type="ORF">TM448A01538_0002</name>
    <name evidence="4" type="ORF">TM448B01270_0011</name>
</gene>
<evidence type="ECO:0000313" key="2">
    <source>
        <dbReference type="EMBL" id="QJA65574.1"/>
    </source>
</evidence>
<reference evidence="1" key="1">
    <citation type="submission" date="2020-03" db="EMBL/GenBank/DDBJ databases">
        <title>The deep terrestrial virosphere.</title>
        <authorList>
            <person name="Holmfeldt K."/>
            <person name="Nilsson E."/>
            <person name="Simone D."/>
            <person name="Lopez-Fernandez M."/>
            <person name="Wu X."/>
            <person name="de Brujin I."/>
            <person name="Lundin D."/>
            <person name="Andersson A."/>
            <person name="Bertilsson S."/>
            <person name="Dopson M."/>
        </authorList>
    </citation>
    <scope>NUCLEOTIDE SEQUENCE</scope>
    <source>
        <strain evidence="3">MM415A00288</strain>
        <strain evidence="2">MM415B00385</strain>
        <strain evidence="1">TM448A01538</strain>
        <strain evidence="4">TM448B01270</strain>
    </source>
</reference>
<evidence type="ECO:0000313" key="1">
    <source>
        <dbReference type="EMBL" id="QJA49932.1"/>
    </source>
</evidence>
<dbReference type="EMBL" id="MT144164">
    <property type="protein sequence ID" value="QJA49932.1"/>
    <property type="molecule type" value="Genomic_DNA"/>
</dbReference>
<evidence type="ECO:0000313" key="3">
    <source>
        <dbReference type="EMBL" id="QJA83396.1"/>
    </source>
</evidence>
<name>A0A6H1ZR48_9ZZZZ</name>
<dbReference type="EMBL" id="MT142510">
    <property type="protein sequence ID" value="QJA83396.1"/>
    <property type="molecule type" value="Genomic_DNA"/>
</dbReference>
<protein>
    <submittedName>
        <fullName evidence="1">Putative terminase</fullName>
    </submittedName>
</protein>
<dbReference type="AlphaFoldDB" id="A0A6H1ZR48"/>
<dbReference type="InterPro" id="IPR027417">
    <property type="entry name" value="P-loop_NTPase"/>
</dbReference>
<organism evidence="1">
    <name type="scientific">viral metagenome</name>
    <dbReference type="NCBI Taxonomy" id="1070528"/>
    <lineage>
        <taxon>unclassified sequences</taxon>
        <taxon>metagenomes</taxon>
        <taxon>organismal metagenomes</taxon>
    </lineage>
</organism>
<dbReference type="Gene3D" id="3.30.420.280">
    <property type="match status" value="1"/>
</dbReference>
<proteinExistence type="predicted"/>
<dbReference type="Gene3D" id="3.40.50.300">
    <property type="entry name" value="P-loop containing nucleotide triphosphate hydrolases"/>
    <property type="match status" value="1"/>
</dbReference>